<keyword evidence="3" id="KW-0449">Lipoprotein</keyword>
<dbReference type="RefSeq" id="WP_323983213.1">
    <property type="nucleotide sequence ID" value="NZ_JAYKBW010000006.1"/>
</dbReference>
<comment type="caution">
    <text evidence="3">The sequence shown here is derived from an EMBL/GenBank/DDBJ whole genome shotgun (WGS) entry which is preliminary data.</text>
</comment>
<dbReference type="EMBL" id="JAYKBW010000006">
    <property type="protein sequence ID" value="MEB3074913.1"/>
    <property type="molecule type" value="Genomic_DNA"/>
</dbReference>
<gene>
    <name evidence="3" type="ORF">VJJ08_06320</name>
</gene>
<reference evidence="3 4" key="1">
    <citation type="submission" date="2023-12" db="EMBL/GenBank/DDBJ databases">
        <title>Genomic sequences of Capnocytophaga and Parvimonas strains.</title>
        <authorList>
            <person name="Watt R.M."/>
            <person name="Wang M."/>
            <person name="Yang T."/>
            <person name="Tong W.M."/>
        </authorList>
    </citation>
    <scope>NUCLEOTIDE SEQUENCE [LARGE SCALE GENOMIC DNA]</scope>
    <source>
        <strain evidence="3 4">CCUG 13096</strain>
    </source>
</reference>
<accession>A0ABU5Z7H1</accession>
<evidence type="ECO:0000313" key="4">
    <source>
        <dbReference type="Proteomes" id="UP001311730"/>
    </source>
</evidence>
<keyword evidence="4" id="KW-1185">Reference proteome</keyword>
<feature type="signal peptide" evidence="2">
    <location>
        <begin position="1"/>
        <end position="18"/>
    </location>
</feature>
<dbReference type="InterPro" id="IPR004564">
    <property type="entry name" value="OM_lipoprot_carrier_LolA-like"/>
</dbReference>
<evidence type="ECO:0000256" key="2">
    <source>
        <dbReference type="SAM" id="SignalP"/>
    </source>
</evidence>
<name>A0ABU5Z7H1_9FLAO</name>
<dbReference type="Pfam" id="PF03548">
    <property type="entry name" value="LolA"/>
    <property type="match status" value="1"/>
</dbReference>
<keyword evidence="1 2" id="KW-0732">Signal</keyword>
<dbReference type="Proteomes" id="UP001311730">
    <property type="component" value="Unassembled WGS sequence"/>
</dbReference>
<dbReference type="Gene3D" id="2.50.20.10">
    <property type="entry name" value="Lipoprotein localisation LolA/LolB/LppX"/>
    <property type="match status" value="1"/>
</dbReference>
<proteinExistence type="predicted"/>
<protein>
    <submittedName>
        <fullName evidence="3">Outer membrane lipoprotein carrier protein LolA</fullName>
    </submittedName>
</protein>
<dbReference type="SUPFAM" id="SSF89392">
    <property type="entry name" value="Prokaryotic lipoproteins and lipoprotein localization factors"/>
    <property type="match status" value="1"/>
</dbReference>
<dbReference type="CDD" id="cd16325">
    <property type="entry name" value="LolA"/>
    <property type="match status" value="1"/>
</dbReference>
<feature type="chain" id="PRO_5046512103" evidence="2">
    <location>
        <begin position="19"/>
        <end position="213"/>
    </location>
</feature>
<evidence type="ECO:0000313" key="3">
    <source>
        <dbReference type="EMBL" id="MEB3074913.1"/>
    </source>
</evidence>
<sequence>MKRIFLLVFALIASLSQAQNATKAKALLDEVYKKVTSYNNIYIDFRYSFENAKERIKQDTRGDVTLSGQKYLLNYMGVTKIFDGKKIYTIVPENEEVTIEDTENKDDQMIKPSEMLTFYKKDFSYKWDIVQQVKGRKIQYIELKPTKPSSDIKLILLGIDTTTKHIYNLIQVGKNEAKTTITINEFKTNQPLSGNEFVFNEAKYKKMGYYINK</sequence>
<organism evidence="3 4">
    <name type="scientific">Capnocytophaga gingivalis</name>
    <dbReference type="NCBI Taxonomy" id="1017"/>
    <lineage>
        <taxon>Bacteria</taxon>
        <taxon>Pseudomonadati</taxon>
        <taxon>Bacteroidota</taxon>
        <taxon>Flavobacteriia</taxon>
        <taxon>Flavobacteriales</taxon>
        <taxon>Flavobacteriaceae</taxon>
        <taxon>Capnocytophaga</taxon>
    </lineage>
</organism>
<dbReference type="InterPro" id="IPR029046">
    <property type="entry name" value="LolA/LolB/LppX"/>
</dbReference>
<evidence type="ECO:0000256" key="1">
    <source>
        <dbReference type="ARBA" id="ARBA00022729"/>
    </source>
</evidence>